<feature type="chain" id="PRO_5047509363" evidence="1">
    <location>
        <begin position="29"/>
        <end position="273"/>
    </location>
</feature>
<reference evidence="2" key="1">
    <citation type="submission" date="2022-12" db="EMBL/GenBank/DDBJ databases">
        <title>Jiella pelagia sp. nov., isolated from phosphonate enriched culture of Northwest Pacific surface seawater.</title>
        <authorList>
            <person name="Shin D.Y."/>
            <person name="Hwang C.Y."/>
        </authorList>
    </citation>
    <scope>NUCLEOTIDE SEQUENCE</scope>
    <source>
        <strain evidence="2">HL-NP1</strain>
    </source>
</reference>
<dbReference type="RefSeq" id="WP_268883446.1">
    <property type="nucleotide sequence ID" value="NZ_CP114029.1"/>
</dbReference>
<evidence type="ECO:0000313" key="3">
    <source>
        <dbReference type="Proteomes" id="UP001164020"/>
    </source>
</evidence>
<accession>A0ABY7C4A3</accession>
<keyword evidence="3" id="KW-1185">Reference proteome</keyword>
<dbReference type="Proteomes" id="UP001164020">
    <property type="component" value="Chromosome"/>
</dbReference>
<keyword evidence="1" id="KW-0732">Signal</keyword>
<evidence type="ECO:0000313" key="2">
    <source>
        <dbReference type="EMBL" id="WAP70906.1"/>
    </source>
</evidence>
<protein>
    <submittedName>
        <fullName evidence="2">Uncharacterized protein</fullName>
    </submittedName>
</protein>
<name>A0ABY7C4A3_9HYPH</name>
<organism evidence="2 3">
    <name type="scientific">Jiella pelagia</name>
    <dbReference type="NCBI Taxonomy" id="2986949"/>
    <lineage>
        <taxon>Bacteria</taxon>
        <taxon>Pseudomonadati</taxon>
        <taxon>Pseudomonadota</taxon>
        <taxon>Alphaproteobacteria</taxon>
        <taxon>Hyphomicrobiales</taxon>
        <taxon>Aurantimonadaceae</taxon>
        <taxon>Jiella</taxon>
    </lineage>
</organism>
<sequence>MTTLRLGKPFCLLLYALSLVLRPQISVAQQSNTMERRFNIPAGSKSFDIRGRAVAIGWDRSTLLATSAPNEPIDLSTSVDLDLSGLQAAVVYELNAYRRENECGDNYAGQDFSFNEISDGAAQLRGSIQFKQYVCLDGKLRSLLGSQPIQVLKDNISVSAVVVPRINDSALSLDVELTSIEPRNDLVRGIVEAFNLRAVILQLVQNQLDNLIEREPLTIDLNGGSLNLRPVISRARFVRRSNDQLGGQISGVVEVDADTFFEILSSGLFSERR</sequence>
<feature type="signal peptide" evidence="1">
    <location>
        <begin position="1"/>
        <end position="28"/>
    </location>
</feature>
<evidence type="ECO:0000256" key="1">
    <source>
        <dbReference type="SAM" id="SignalP"/>
    </source>
</evidence>
<proteinExistence type="predicted"/>
<gene>
    <name evidence="2" type="ORF">OH818_13555</name>
</gene>
<dbReference type="EMBL" id="CP114029">
    <property type="protein sequence ID" value="WAP70906.1"/>
    <property type="molecule type" value="Genomic_DNA"/>
</dbReference>